<dbReference type="EMBL" id="JAHQIW010005898">
    <property type="protein sequence ID" value="KAJ1367441.1"/>
    <property type="molecule type" value="Genomic_DNA"/>
</dbReference>
<sequence>MEDDFSPTMSLPSMPEDNFLPIEDEVGDLGLPDPNPDVGGPSPIEDAGDRVLCSIIEMI</sequence>
<gene>
    <name evidence="2" type="ORF">KIN20_028351</name>
</gene>
<protein>
    <submittedName>
        <fullName evidence="2">Uncharacterized protein</fullName>
    </submittedName>
</protein>
<dbReference type="AlphaFoldDB" id="A0AAD5R0U1"/>
<reference evidence="2" key="1">
    <citation type="submission" date="2021-06" db="EMBL/GenBank/DDBJ databases">
        <title>Parelaphostrongylus tenuis whole genome reference sequence.</title>
        <authorList>
            <person name="Garwood T.J."/>
            <person name="Larsen P.A."/>
            <person name="Fountain-Jones N.M."/>
            <person name="Garbe J.R."/>
            <person name="Macchietto M.G."/>
            <person name="Kania S.A."/>
            <person name="Gerhold R.W."/>
            <person name="Richards J.E."/>
            <person name="Wolf T.M."/>
        </authorList>
    </citation>
    <scope>NUCLEOTIDE SEQUENCE</scope>
    <source>
        <strain evidence="2">MNPRO001-30</strain>
        <tissue evidence="2">Meninges</tissue>
    </source>
</reference>
<evidence type="ECO:0000256" key="1">
    <source>
        <dbReference type="SAM" id="MobiDB-lite"/>
    </source>
</evidence>
<accession>A0AAD5R0U1</accession>
<feature type="region of interest" description="Disordered" evidence="1">
    <location>
        <begin position="1"/>
        <end position="46"/>
    </location>
</feature>
<proteinExistence type="predicted"/>
<comment type="caution">
    <text evidence="2">The sequence shown here is derived from an EMBL/GenBank/DDBJ whole genome shotgun (WGS) entry which is preliminary data.</text>
</comment>
<evidence type="ECO:0000313" key="3">
    <source>
        <dbReference type="Proteomes" id="UP001196413"/>
    </source>
</evidence>
<evidence type="ECO:0000313" key="2">
    <source>
        <dbReference type="EMBL" id="KAJ1367441.1"/>
    </source>
</evidence>
<keyword evidence="3" id="KW-1185">Reference proteome</keyword>
<name>A0AAD5R0U1_PARTN</name>
<organism evidence="2 3">
    <name type="scientific">Parelaphostrongylus tenuis</name>
    <name type="common">Meningeal worm</name>
    <dbReference type="NCBI Taxonomy" id="148309"/>
    <lineage>
        <taxon>Eukaryota</taxon>
        <taxon>Metazoa</taxon>
        <taxon>Ecdysozoa</taxon>
        <taxon>Nematoda</taxon>
        <taxon>Chromadorea</taxon>
        <taxon>Rhabditida</taxon>
        <taxon>Rhabditina</taxon>
        <taxon>Rhabditomorpha</taxon>
        <taxon>Strongyloidea</taxon>
        <taxon>Metastrongylidae</taxon>
        <taxon>Parelaphostrongylus</taxon>
    </lineage>
</organism>
<dbReference type="Proteomes" id="UP001196413">
    <property type="component" value="Unassembled WGS sequence"/>
</dbReference>